<evidence type="ECO:0000313" key="2">
    <source>
        <dbReference type="EMBL" id="COX36628.1"/>
    </source>
</evidence>
<organism evidence="2 3">
    <name type="scientific">Mycobacterium tuberculosis</name>
    <dbReference type="NCBI Taxonomy" id="1773"/>
    <lineage>
        <taxon>Bacteria</taxon>
        <taxon>Bacillati</taxon>
        <taxon>Actinomycetota</taxon>
        <taxon>Actinomycetes</taxon>
        <taxon>Mycobacteriales</taxon>
        <taxon>Mycobacteriaceae</taxon>
        <taxon>Mycobacterium</taxon>
        <taxon>Mycobacterium tuberculosis complex</taxon>
    </lineage>
</organism>
<sequence length="35" mass="3751">MNVLRSGPPSAILAYTARTPSPARTRTAEDNPNQP</sequence>
<accession>A0A0U0T8N6</accession>
<dbReference type="Proteomes" id="UP000038802">
    <property type="component" value="Unassembled WGS sequence"/>
</dbReference>
<dbReference type="EMBL" id="CSAE01001172">
    <property type="protein sequence ID" value="COX36628.1"/>
    <property type="molecule type" value="Genomic_DNA"/>
</dbReference>
<feature type="compositionally biased region" description="Low complexity" evidence="1">
    <location>
        <begin position="14"/>
        <end position="25"/>
    </location>
</feature>
<evidence type="ECO:0000256" key="1">
    <source>
        <dbReference type="SAM" id="MobiDB-lite"/>
    </source>
</evidence>
<reference evidence="3" key="1">
    <citation type="submission" date="2015-03" db="EMBL/GenBank/DDBJ databases">
        <authorList>
            <consortium name="Pathogen Informatics"/>
        </authorList>
    </citation>
    <scope>NUCLEOTIDE SEQUENCE [LARGE SCALE GENOMIC DNA]</scope>
    <source>
        <strain evidence="3">K00500041</strain>
    </source>
</reference>
<feature type="region of interest" description="Disordered" evidence="1">
    <location>
        <begin position="1"/>
        <end position="35"/>
    </location>
</feature>
<dbReference type="AlphaFoldDB" id="A0A0U0T8N6"/>
<name>A0A0U0T8N6_MYCTX</name>
<proteinExistence type="predicted"/>
<gene>
    <name evidence="2" type="ORF">ERS007703_05133</name>
</gene>
<protein>
    <submittedName>
        <fullName evidence="2">Uncharacterized protein</fullName>
    </submittedName>
</protein>
<evidence type="ECO:0000313" key="3">
    <source>
        <dbReference type="Proteomes" id="UP000038802"/>
    </source>
</evidence>